<dbReference type="CDD" id="cd04590">
    <property type="entry name" value="CBS_pair_CorC_HlyC_assoc"/>
    <property type="match status" value="1"/>
</dbReference>
<dbReference type="InterPro" id="IPR044751">
    <property type="entry name" value="Ion_transp-like_CBS"/>
</dbReference>
<dbReference type="SUPFAM" id="SSF54631">
    <property type="entry name" value="CBS-domain pair"/>
    <property type="match status" value="1"/>
</dbReference>
<feature type="transmembrane region" description="Helical" evidence="7">
    <location>
        <begin position="58"/>
        <end position="82"/>
    </location>
</feature>
<dbReference type="PROSITE" id="PS51371">
    <property type="entry name" value="CBS"/>
    <property type="match status" value="2"/>
</dbReference>
<evidence type="ECO:0008006" key="11">
    <source>
        <dbReference type="Google" id="ProtNLM"/>
    </source>
</evidence>
<evidence type="ECO:0000256" key="2">
    <source>
        <dbReference type="ARBA" id="ARBA00022692"/>
    </source>
</evidence>
<feature type="domain" description="CBS" evidence="8">
    <location>
        <begin position="263"/>
        <end position="321"/>
    </location>
</feature>
<dbReference type="PROSITE" id="PS51846">
    <property type="entry name" value="CNNM"/>
    <property type="match status" value="1"/>
</dbReference>
<keyword evidence="2 7" id="KW-0812">Transmembrane</keyword>
<feature type="domain" description="CBS" evidence="8">
    <location>
        <begin position="198"/>
        <end position="258"/>
    </location>
</feature>
<dbReference type="InterPro" id="IPR000644">
    <property type="entry name" value="CBS_dom"/>
</dbReference>
<evidence type="ECO:0000313" key="10">
    <source>
        <dbReference type="EMBL" id="SVA77744.1"/>
    </source>
</evidence>
<dbReference type="GO" id="GO:0005886">
    <property type="term" value="C:plasma membrane"/>
    <property type="evidence" value="ECO:0007669"/>
    <property type="project" value="TreeGrafter"/>
</dbReference>
<dbReference type="PANTHER" id="PTHR22777">
    <property type="entry name" value="HEMOLYSIN-RELATED"/>
    <property type="match status" value="1"/>
</dbReference>
<keyword evidence="3" id="KW-0677">Repeat</keyword>
<comment type="subcellular location">
    <subcellularLocation>
        <location evidence="1">Membrane</location>
        <topology evidence="1">Multi-pass membrane protein</topology>
    </subcellularLocation>
</comment>
<evidence type="ECO:0000256" key="5">
    <source>
        <dbReference type="ARBA" id="ARBA00023122"/>
    </source>
</evidence>
<dbReference type="Gene3D" id="3.10.580.10">
    <property type="entry name" value="CBS-domain"/>
    <property type="match status" value="1"/>
</dbReference>
<dbReference type="InterPro" id="IPR002550">
    <property type="entry name" value="CNNM"/>
</dbReference>
<sequence length="345" mass="38733">MSRLFLYFFAVLGISFLCSLLESFILSVTHAHISLVSKDRPALGEKLSYFKENINRPLSAILSLNTIANTVGAASVGAIALIEFGSNWVAIMSGILTLSILIFSEIIPKTIGALYWKRILVPATFAVQVLIIMTYPLVVMLELLSKWLAKDGNEDKVSREEVIAMAELGEDEGTIEESESTVIENVLMLDDIPVEEVLTPRSVIFALENTSSVREVLDKYNDIEFSRIPVYEEELDNIIGIVRRHVLLKSKAEDQFDVTMGELAKPIHAVEENDSVGDVLDEFVKRREHLFMVKDQFGQVAGLITLEDAIETLLGVEIVDETDSVVDMRKLALDNWRKKRWKSQE</sequence>
<evidence type="ECO:0000256" key="4">
    <source>
        <dbReference type="ARBA" id="ARBA00022989"/>
    </source>
</evidence>
<dbReference type="EMBL" id="UINC01018496">
    <property type="protein sequence ID" value="SVA77744.1"/>
    <property type="molecule type" value="Genomic_DNA"/>
</dbReference>
<reference evidence="10" key="1">
    <citation type="submission" date="2018-05" db="EMBL/GenBank/DDBJ databases">
        <authorList>
            <person name="Lanie J.A."/>
            <person name="Ng W.-L."/>
            <person name="Kazmierczak K.M."/>
            <person name="Andrzejewski T.M."/>
            <person name="Davidsen T.M."/>
            <person name="Wayne K.J."/>
            <person name="Tettelin H."/>
            <person name="Glass J.I."/>
            <person name="Rusch D."/>
            <person name="Podicherti R."/>
            <person name="Tsui H.-C.T."/>
            <person name="Winkler M.E."/>
        </authorList>
    </citation>
    <scope>NUCLEOTIDE SEQUENCE</scope>
</reference>
<name>A0A381YL53_9ZZZZ</name>
<evidence type="ECO:0000259" key="8">
    <source>
        <dbReference type="PROSITE" id="PS51371"/>
    </source>
</evidence>
<dbReference type="InterPro" id="IPR046342">
    <property type="entry name" value="CBS_dom_sf"/>
</dbReference>
<evidence type="ECO:0000256" key="1">
    <source>
        <dbReference type="ARBA" id="ARBA00004141"/>
    </source>
</evidence>
<keyword evidence="4 7" id="KW-1133">Transmembrane helix</keyword>
<keyword evidence="5" id="KW-0129">CBS domain</keyword>
<organism evidence="10">
    <name type="scientific">marine metagenome</name>
    <dbReference type="NCBI Taxonomy" id="408172"/>
    <lineage>
        <taxon>unclassified sequences</taxon>
        <taxon>metagenomes</taxon>
        <taxon>ecological metagenomes</taxon>
    </lineage>
</organism>
<feature type="transmembrane region" description="Helical" evidence="7">
    <location>
        <begin position="6"/>
        <end position="37"/>
    </location>
</feature>
<evidence type="ECO:0000256" key="7">
    <source>
        <dbReference type="SAM" id="Phobius"/>
    </source>
</evidence>
<protein>
    <recommendedName>
        <fullName evidence="11">CNNM transmembrane domain-containing protein</fullName>
    </recommendedName>
</protein>
<evidence type="ECO:0000259" key="9">
    <source>
        <dbReference type="PROSITE" id="PS51846"/>
    </source>
</evidence>
<dbReference type="PANTHER" id="PTHR22777:SF4">
    <property type="entry name" value="UPF0053 PROTEIN SLL1254"/>
    <property type="match status" value="1"/>
</dbReference>
<evidence type="ECO:0000256" key="3">
    <source>
        <dbReference type="ARBA" id="ARBA00022737"/>
    </source>
</evidence>
<accession>A0A381YL53</accession>
<proteinExistence type="predicted"/>
<evidence type="ECO:0000256" key="6">
    <source>
        <dbReference type="ARBA" id="ARBA00023136"/>
    </source>
</evidence>
<dbReference type="Pfam" id="PF00571">
    <property type="entry name" value="CBS"/>
    <property type="match status" value="2"/>
</dbReference>
<dbReference type="AlphaFoldDB" id="A0A381YL53"/>
<gene>
    <name evidence="10" type="ORF">METZ01_LOCUS130598</name>
</gene>
<dbReference type="Pfam" id="PF01595">
    <property type="entry name" value="CNNM"/>
    <property type="match status" value="1"/>
</dbReference>
<feature type="transmembrane region" description="Helical" evidence="7">
    <location>
        <begin position="119"/>
        <end position="141"/>
    </location>
</feature>
<keyword evidence="6 7" id="KW-0472">Membrane</keyword>
<feature type="transmembrane region" description="Helical" evidence="7">
    <location>
        <begin position="88"/>
        <end position="107"/>
    </location>
</feature>
<feature type="domain" description="CNNM transmembrane" evidence="9">
    <location>
        <begin position="1"/>
        <end position="179"/>
    </location>
</feature>